<dbReference type="CDD" id="cd06257">
    <property type="entry name" value="DnaJ"/>
    <property type="match status" value="1"/>
</dbReference>
<sequence>MVPYEGSESLCDANMMALPDNEDRVCFYVTKHSWKGRYKRIFSFGTSGVTTYNPESLEITNRWPYSDIASIRRATDNGEKFKITVKKDKTRKIDTMNFSTEHRSELLTTAFKYSHLFLEKTHDNQRYEAQKQHWSGILLPTVLDVTPASLNQVDVATHDVLASYAYKDIEAIFDLNDVPGGFIVTMKITGRMHMFVTPRKEEIKRKLEENSQLYLAVDVKIQNKPVAIQYFNENRLGKYSDDEFTTSTVEFSVLKTDTPRHQDSPPRLLCLSQNCIIERDPESYCVVTCRPLVTVMSLIRDEQNPRQFKIEYEDGSLRTYQGANRDSILATLIDCVRGEGNKNVHVKMKESSRGKRLGPFHCHLEAEVEAAHLKLLRDSIGKKNMADAVERFNCNVPYSGLLHSVTQDGLFKDNRERPILEVLQAIVRCKDSFDFDTFCDEEIEALYQCIRRLVASKIGFQAFTQQPGLRESLGLLVVRGLNKDSEALTYAAVDMLCALMHPMHDDYDLKQEQHNKSSLLGNVNFLNSLLDKWSHYALSGSGALVVCAVLDFLTFALCHPYSETTEGRNFDSLLELMTKRGRALFKHFQHPCLTIVKGASLIMRAIIEEGESEVASHMQELALSESALLRHLLIAFFTSKTDKPRLGQCRISRQLISLWLANNDNGNLLMQKLLPSGLLAFLDSTETAPADDLENNIRDNLKLAVDHANKNQRNSQLVALEKQLKILEKHLESTLVHWGARVGIEKRQDKFKMAPVTLRKSRQKVKSIHNWALFFYKFNQDHFLPNLIWNHKTRDELKTALDKEIKSFDANREISSNSIIAWNYAEFEVNYPSLKDQLCIDGYYIKILLDRREAPESLVKTSLVFFNNLYHRFLLPTTSDMKCMCLQALAFVYEKYYDVIGYFSDTKYIVSMLERTIDRSERDRLLMFLHALTFNKDNVKDIVVNSNGIEVLVDLMTLAHLHTSRAILPTQSNVIEYGSSTDREQEKEWHYCTSSDGTKTSDAKISFKDLKKLYADGVIKKDTKCWAQGMHNWKPVVNITQLKWTLVARGTPILNESDLTVLILNMLINMINYYPCRNKEGAIIWPMSRIKQILSNEHCLHHIVQLLLTFDPVIVEKVATLIYSIAEDNVFMPKLYTTGVFFFILMYNGSNVLPIARFLKLTHSKQAFRGEEGYGSELMQRSILGQLIPEAMIYYLENHGPEKFAQIFLGEYDTPEAIWNSEMRTMLIQKIAAHIADFTPRLWSNNRARYEYLVIPVVRYPQLKNELFCNIFYLRHLCDTTQFPNWPIADPVCVLRDVLEAWTCEVQKKPPAMSVEEAYALLELPSGRDHHDEPTIRKAYYRLAQKYHPDKNSEGRVKFEAVNKAYDFLCSRSPWMDNGVNTNNIVLILKTQSILFHRYSAALQPYKYAGYKQLIKTIQLETADERLFSKQTSLLSAAIELIYHTIQCSTLNAEEFNREHGFQVASEAFSRCVSVLSNTLKDSNPVCTICLNCVRIYTIAASFENCRHTFKQLNNIIPDLIRILHFKSLFKLTCAVVECISAFSIDPDLQISLLQAGVLWYILSYLFLYDYTLHESGIESTKEANQQEVWNEIAKLSIKACACIAGYSCENSSSPHNIKVKKALEFLMTPYLAGLISEDQPEQILKTMTSNCETPYLLWDNTTRAELIEFLEQRIASKSSFDFDSIEFSFSSHSSELVVGGVFIRIYNDQPTFKIQDPKRFVVDILDYLKQYNSPCLRDSEVRNLVMVLTSLYNVVQNNQGTALQCIGHFRFIFAFLAMDAYESVQVKTLSVISLLARNQECVTDIAASGVLAGLLLVLYSLPAHRMVALDCLHSLVTSSAIVKDLISKGSLPYLIDIVMNSKILEIRVRAAELLGRLMEDKVSGPRVKLLLLQMLPSAICDGFLEAPQTTINIIQTNQENPEMIWNDNDRLHLSTVIANHCKSQHLNQRQNPDVVCQMPDIKVISGGNSNELIVGDVFLRLYNQNPAWSLRKPVKFLGDLMDAFLKLMNKPHDSALEAVGKALTNVLTYNPGLVNEVPSMGHLPKMFSTWKVPNQLVSLHTFRFLDLIFANESCVDSLNRSRVDCIVPIKNAMCAHSELITVGCDSLSKLSEFKVDNLIKQALECDFINYLLKLLGDSLLQCENPARTKAIIVKTLKNLAASPFNGSAVAAILDRSSIWPSFREQNHDLFITTGSTPAYLTGGPATAGYLTQGSKPMPTAPPPVEKDDIE</sequence>
<dbReference type="PROSITE" id="PS50076">
    <property type="entry name" value="DNAJ_2"/>
    <property type="match status" value="1"/>
</dbReference>
<dbReference type="InterPro" id="IPR045802">
    <property type="entry name" value="GRV2/DNAJC13_N"/>
</dbReference>
<protein>
    <submittedName>
        <fullName evidence="1">Uncharacterized protein</fullName>
    </submittedName>
</protein>
<dbReference type="GO" id="GO:0006898">
    <property type="term" value="P:receptor-mediated endocytosis"/>
    <property type="evidence" value="ECO:0007669"/>
    <property type="project" value="TreeGrafter"/>
</dbReference>
<dbReference type="GO" id="GO:2000641">
    <property type="term" value="P:regulation of early endosome to late endosome transport"/>
    <property type="evidence" value="ECO:0007669"/>
    <property type="project" value="InterPro"/>
</dbReference>
<dbReference type="SUPFAM" id="SSF48371">
    <property type="entry name" value="ARM repeat"/>
    <property type="match status" value="2"/>
</dbReference>
<evidence type="ECO:0000313" key="1">
    <source>
        <dbReference type="EMBL" id="KAF6215924.1"/>
    </source>
</evidence>
<dbReference type="EMBL" id="WIXP02000001">
    <property type="protein sequence ID" value="KAF6215924.1"/>
    <property type="molecule type" value="Genomic_DNA"/>
</dbReference>
<accession>A0A6A4KFA8</accession>
<dbReference type="Pfam" id="PF00226">
    <property type="entry name" value="DnaJ"/>
    <property type="match status" value="1"/>
</dbReference>
<dbReference type="InterPro" id="IPR025640">
    <property type="entry name" value="GYF_2"/>
</dbReference>
<dbReference type="Proteomes" id="UP000466442">
    <property type="component" value="Linkage Group LG1"/>
</dbReference>
<keyword evidence="2" id="KW-1185">Reference proteome</keyword>
<name>A0A6A4KFA8_APOLU</name>
<dbReference type="Pfam" id="PF14237">
    <property type="entry name" value="GYF_2"/>
    <property type="match status" value="1"/>
</dbReference>
<organism evidence="1 2">
    <name type="scientific">Apolygus lucorum</name>
    <name type="common">Small green plant bug</name>
    <name type="synonym">Lygocoris lucorum</name>
    <dbReference type="NCBI Taxonomy" id="248454"/>
    <lineage>
        <taxon>Eukaryota</taxon>
        <taxon>Metazoa</taxon>
        <taxon>Ecdysozoa</taxon>
        <taxon>Arthropoda</taxon>
        <taxon>Hexapoda</taxon>
        <taxon>Insecta</taxon>
        <taxon>Pterygota</taxon>
        <taxon>Neoptera</taxon>
        <taxon>Paraneoptera</taxon>
        <taxon>Hemiptera</taxon>
        <taxon>Heteroptera</taxon>
        <taxon>Panheteroptera</taxon>
        <taxon>Cimicomorpha</taxon>
        <taxon>Miridae</taxon>
        <taxon>Mirini</taxon>
        <taxon>Apolygus</taxon>
    </lineage>
</organism>
<dbReference type="PANTHER" id="PTHR36983:SF2">
    <property type="entry name" value="DNAJ HOMOLOG SUBFAMILY C MEMBER 13"/>
    <property type="match status" value="1"/>
</dbReference>
<dbReference type="FunFam" id="1.10.287.110:FF:000007">
    <property type="entry name" value="DnaJ (Hsp40) homolog, subfamily C, member 13"/>
    <property type="match status" value="1"/>
</dbReference>
<dbReference type="Pfam" id="PF19432">
    <property type="entry name" value="RME-8_N"/>
    <property type="match status" value="1"/>
</dbReference>
<dbReference type="InterPro" id="IPR011989">
    <property type="entry name" value="ARM-like"/>
</dbReference>
<gene>
    <name evidence="1" type="ORF">GE061_000259</name>
</gene>
<dbReference type="Gene3D" id="1.10.287.110">
    <property type="entry name" value="DnaJ domain"/>
    <property type="match status" value="1"/>
</dbReference>
<dbReference type="InterPro" id="IPR016024">
    <property type="entry name" value="ARM-type_fold"/>
</dbReference>
<dbReference type="InterPro" id="IPR036869">
    <property type="entry name" value="J_dom_sf"/>
</dbReference>
<dbReference type="InterPro" id="IPR044978">
    <property type="entry name" value="GRV2/DNAJC13"/>
</dbReference>
<evidence type="ECO:0000313" key="2">
    <source>
        <dbReference type="Proteomes" id="UP000466442"/>
    </source>
</evidence>
<reference evidence="1" key="1">
    <citation type="journal article" date="2021" name="Mol. Ecol. Resour.">
        <title>Apolygus lucorum genome provides insights into omnivorousness and mesophyll feeding.</title>
        <authorList>
            <person name="Liu Y."/>
            <person name="Liu H."/>
            <person name="Wang H."/>
            <person name="Huang T."/>
            <person name="Liu B."/>
            <person name="Yang B."/>
            <person name="Yin L."/>
            <person name="Li B."/>
            <person name="Zhang Y."/>
            <person name="Zhang S."/>
            <person name="Jiang F."/>
            <person name="Zhang X."/>
            <person name="Ren Y."/>
            <person name="Wang B."/>
            <person name="Wang S."/>
            <person name="Lu Y."/>
            <person name="Wu K."/>
            <person name="Fan W."/>
            <person name="Wang G."/>
        </authorList>
    </citation>
    <scope>NUCLEOTIDE SEQUENCE</scope>
    <source>
        <strain evidence="1">12Hb</strain>
    </source>
</reference>
<dbReference type="PANTHER" id="PTHR36983">
    <property type="entry name" value="DNAJ HOMOLOG SUBFAMILY C MEMBER 13"/>
    <property type="match status" value="1"/>
</dbReference>
<dbReference type="GO" id="GO:0010008">
    <property type="term" value="C:endosome membrane"/>
    <property type="evidence" value="ECO:0007669"/>
    <property type="project" value="TreeGrafter"/>
</dbReference>
<dbReference type="Gene3D" id="1.25.10.10">
    <property type="entry name" value="Leucine-rich Repeat Variant"/>
    <property type="match status" value="1"/>
</dbReference>
<dbReference type="SUPFAM" id="SSF46565">
    <property type="entry name" value="Chaperone J-domain"/>
    <property type="match status" value="1"/>
</dbReference>
<dbReference type="SMART" id="SM00271">
    <property type="entry name" value="DnaJ"/>
    <property type="match status" value="1"/>
</dbReference>
<comment type="caution">
    <text evidence="1">The sequence shown here is derived from an EMBL/GenBank/DDBJ whole genome shotgun (WGS) entry which is preliminary data.</text>
</comment>
<dbReference type="GO" id="GO:0007032">
    <property type="term" value="P:endosome organization"/>
    <property type="evidence" value="ECO:0007669"/>
    <property type="project" value="InterPro"/>
</dbReference>
<dbReference type="OrthoDB" id="69656at2759"/>
<dbReference type="InterPro" id="IPR001623">
    <property type="entry name" value="DnaJ_domain"/>
</dbReference>
<proteinExistence type="predicted"/>